<evidence type="ECO:0000256" key="1">
    <source>
        <dbReference type="SAM" id="MobiDB-lite"/>
    </source>
</evidence>
<reference evidence="2" key="4">
    <citation type="submission" date="2025-09" db="UniProtKB">
        <authorList>
            <consortium name="Ensembl"/>
        </authorList>
    </citation>
    <scope>IDENTIFICATION</scope>
    <source>
        <strain evidence="2">HSOK</strain>
    </source>
</reference>
<name>A0A3P9HYB6_ORYLA</name>
<sequence>PANLGRVSAFHSQKQTKSELGCPSSGGTGVEPSSGGTGVEPSSGGTGVEPSSGGTGVEPSSGGTGVEPSSGSFKIKQEVQHEFVHQTEIHRKQLFQSER</sequence>
<protein>
    <submittedName>
        <fullName evidence="2">Uncharacterized protein</fullName>
    </submittedName>
</protein>
<dbReference type="Proteomes" id="UP000265200">
    <property type="component" value="Chromosome 18"/>
</dbReference>
<accession>A0A3P9HYB6</accession>
<dbReference type="AlphaFoldDB" id="A0A3P9HYB6"/>
<feature type="region of interest" description="Disordered" evidence="1">
    <location>
        <begin position="1"/>
        <end position="79"/>
    </location>
</feature>
<evidence type="ECO:0000313" key="2">
    <source>
        <dbReference type="Ensembl" id="ENSORLP00015012776.1"/>
    </source>
</evidence>
<evidence type="ECO:0000313" key="3">
    <source>
        <dbReference type="Proteomes" id="UP000265200"/>
    </source>
</evidence>
<reference key="1">
    <citation type="journal article" date="2007" name="Nature">
        <title>The medaka draft genome and insights into vertebrate genome evolution.</title>
        <authorList>
            <person name="Kasahara M."/>
            <person name="Naruse K."/>
            <person name="Sasaki S."/>
            <person name="Nakatani Y."/>
            <person name="Qu W."/>
            <person name="Ahsan B."/>
            <person name="Yamada T."/>
            <person name="Nagayasu Y."/>
            <person name="Doi K."/>
            <person name="Kasai Y."/>
            <person name="Jindo T."/>
            <person name="Kobayashi D."/>
            <person name="Shimada A."/>
            <person name="Toyoda A."/>
            <person name="Kuroki Y."/>
            <person name="Fujiyama A."/>
            <person name="Sasaki T."/>
            <person name="Shimizu A."/>
            <person name="Asakawa S."/>
            <person name="Shimizu N."/>
            <person name="Hashimoto S."/>
            <person name="Yang J."/>
            <person name="Lee Y."/>
            <person name="Matsushima K."/>
            <person name="Sugano S."/>
            <person name="Sakaizumi M."/>
            <person name="Narita T."/>
            <person name="Ohishi K."/>
            <person name="Haga S."/>
            <person name="Ohta F."/>
            <person name="Nomoto H."/>
            <person name="Nogata K."/>
            <person name="Morishita T."/>
            <person name="Endo T."/>
            <person name="Shin-I T."/>
            <person name="Takeda H."/>
            <person name="Morishita S."/>
            <person name="Kohara Y."/>
        </authorList>
    </citation>
    <scope>NUCLEOTIDE SEQUENCE [LARGE SCALE GENOMIC DNA]</scope>
    <source>
        <strain>Hd-rR</strain>
    </source>
</reference>
<proteinExistence type="predicted"/>
<organism evidence="2 3">
    <name type="scientific">Oryzias latipes</name>
    <name type="common">Japanese rice fish</name>
    <name type="synonym">Japanese killifish</name>
    <dbReference type="NCBI Taxonomy" id="8090"/>
    <lineage>
        <taxon>Eukaryota</taxon>
        <taxon>Metazoa</taxon>
        <taxon>Chordata</taxon>
        <taxon>Craniata</taxon>
        <taxon>Vertebrata</taxon>
        <taxon>Euteleostomi</taxon>
        <taxon>Actinopterygii</taxon>
        <taxon>Neopterygii</taxon>
        <taxon>Teleostei</taxon>
        <taxon>Neoteleostei</taxon>
        <taxon>Acanthomorphata</taxon>
        <taxon>Ovalentaria</taxon>
        <taxon>Atherinomorphae</taxon>
        <taxon>Beloniformes</taxon>
        <taxon>Adrianichthyidae</taxon>
        <taxon>Oryziinae</taxon>
        <taxon>Oryzias</taxon>
    </lineage>
</organism>
<dbReference type="Ensembl" id="ENSORLT00015019969.1">
    <property type="protein sequence ID" value="ENSORLP00015012776.1"/>
    <property type="gene ID" value="ENSORLG00015013628.1"/>
</dbReference>
<reference evidence="2 3" key="2">
    <citation type="submission" date="2017-04" db="EMBL/GenBank/DDBJ databases">
        <title>CpG methylation of centromeres and impact of large insertions on vertebrate speciation.</title>
        <authorList>
            <person name="Ichikawa K."/>
            <person name="Yoshimura J."/>
            <person name="Morishita S."/>
        </authorList>
    </citation>
    <scope>NUCLEOTIDE SEQUENCE</scope>
    <source>
        <strain evidence="2 3">HSOK</strain>
    </source>
</reference>
<reference evidence="2" key="3">
    <citation type="submission" date="2025-08" db="UniProtKB">
        <authorList>
            <consortium name="Ensembl"/>
        </authorList>
    </citation>
    <scope>IDENTIFICATION</scope>
    <source>
        <strain evidence="2">HSOK</strain>
    </source>
</reference>